<name>A0ABU2FV00_9EURY</name>
<feature type="transmembrane region" description="Helical" evidence="1">
    <location>
        <begin position="32"/>
        <end position="51"/>
    </location>
</feature>
<protein>
    <submittedName>
        <fullName evidence="2">Uncharacterized protein</fullName>
    </submittedName>
</protein>
<evidence type="ECO:0000313" key="3">
    <source>
        <dbReference type="Proteomes" id="UP001268864"/>
    </source>
</evidence>
<reference evidence="2 3" key="1">
    <citation type="submission" date="2022-06" db="EMBL/GenBank/DDBJ databases">
        <title>Halomicroarcula sp. a new haloarchaeum isolate from saline soil.</title>
        <authorList>
            <person name="Strakova D."/>
            <person name="Galisteo C."/>
            <person name="Sanchez-Porro C."/>
            <person name="Ventosa A."/>
        </authorList>
    </citation>
    <scope>NUCLEOTIDE SEQUENCE [LARGE SCALE GENOMIC DNA]</scope>
    <source>
        <strain evidence="2 3">S3CR25-11</strain>
    </source>
</reference>
<dbReference type="RefSeq" id="WP_310901860.1">
    <property type="nucleotide sequence ID" value="NZ_JAMQOS010000007.1"/>
</dbReference>
<keyword evidence="1" id="KW-0812">Transmembrane</keyword>
<sequence length="83" mass="9187">MSSTGSQGTRIALAVLSVLVMAYSLIIAQQILLGLLVVAILWLGYVFYQFIRVLSRIATSLEQLVEQQVENSAEGWDRTDDGR</sequence>
<keyword evidence="1" id="KW-0472">Membrane</keyword>
<evidence type="ECO:0000256" key="1">
    <source>
        <dbReference type="SAM" id="Phobius"/>
    </source>
</evidence>
<dbReference type="Pfam" id="PF26262">
    <property type="entry name" value="DUF8066"/>
    <property type="match status" value="1"/>
</dbReference>
<keyword evidence="3" id="KW-1185">Reference proteome</keyword>
<gene>
    <name evidence="2" type="ORF">NDI86_18660</name>
</gene>
<dbReference type="InterPro" id="IPR058379">
    <property type="entry name" value="DUF8066"/>
</dbReference>
<proteinExistence type="predicted"/>
<accession>A0ABU2FV00</accession>
<dbReference type="EMBL" id="JAMQOS010000007">
    <property type="protein sequence ID" value="MDS0284117.1"/>
    <property type="molecule type" value="Genomic_DNA"/>
</dbReference>
<dbReference type="Proteomes" id="UP001268864">
    <property type="component" value="Unassembled WGS sequence"/>
</dbReference>
<organism evidence="2 3">
    <name type="scientific">Haloarcula onubensis</name>
    <dbReference type="NCBI Taxonomy" id="2950539"/>
    <lineage>
        <taxon>Archaea</taxon>
        <taxon>Methanobacteriati</taxon>
        <taxon>Methanobacteriota</taxon>
        <taxon>Stenosarchaea group</taxon>
        <taxon>Halobacteria</taxon>
        <taxon>Halobacteriales</taxon>
        <taxon>Haloarculaceae</taxon>
        <taxon>Haloarcula</taxon>
    </lineage>
</organism>
<evidence type="ECO:0000313" key="2">
    <source>
        <dbReference type="EMBL" id="MDS0284117.1"/>
    </source>
</evidence>
<keyword evidence="1" id="KW-1133">Transmembrane helix</keyword>
<comment type="caution">
    <text evidence="2">The sequence shown here is derived from an EMBL/GenBank/DDBJ whole genome shotgun (WGS) entry which is preliminary data.</text>
</comment>